<protein>
    <submittedName>
        <fullName evidence="2">Uncharacterized protein</fullName>
    </submittedName>
</protein>
<organism evidence="2 3">
    <name type="scientific">Plasmodium inui San Antonio 1</name>
    <dbReference type="NCBI Taxonomy" id="1237626"/>
    <lineage>
        <taxon>Eukaryota</taxon>
        <taxon>Sar</taxon>
        <taxon>Alveolata</taxon>
        <taxon>Apicomplexa</taxon>
        <taxon>Aconoidasida</taxon>
        <taxon>Haemosporida</taxon>
        <taxon>Plasmodiidae</taxon>
        <taxon>Plasmodium</taxon>
        <taxon>Plasmodium (Plasmodium)</taxon>
    </lineage>
</organism>
<feature type="compositionally biased region" description="Basic and acidic residues" evidence="1">
    <location>
        <begin position="2130"/>
        <end position="2143"/>
    </location>
</feature>
<feature type="compositionally biased region" description="Polar residues" evidence="1">
    <location>
        <begin position="2117"/>
        <end position="2128"/>
    </location>
</feature>
<reference evidence="2 3" key="1">
    <citation type="submission" date="2013-02" db="EMBL/GenBank/DDBJ databases">
        <title>The Genome Sequence of Plasmodium inui San Antonio 1.</title>
        <authorList>
            <consortium name="The Broad Institute Genome Sequencing Platform"/>
            <consortium name="The Broad Institute Genome Sequencing Center for Infectious Disease"/>
            <person name="Neafsey D."/>
            <person name="Cheeseman I."/>
            <person name="Volkman S."/>
            <person name="Adams J."/>
            <person name="Walker B."/>
            <person name="Young S.K."/>
            <person name="Zeng Q."/>
            <person name="Gargeya S."/>
            <person name="Fitzgerald M."/>
            <person name="Haas B."/>
            <person name="Abouelleil A."/>
            <person name="Alvarado L."/>
            <person name="Arachchi H.M."/>
            <person name="Berlin A.M."/>
            <person name="Chapman S.B."/>
            <person name="Dewar J."/>
            <person name="Goldberg J."/>
            <person name="Griggs A."/>
            <person name="Gujja S."/>
            <person name="Hansen M."/>
            <person name="Howarth C."/>
            <person name="Imamovic A."/>
            <person name="Larimer J."/>
            <person name="McCowan C."/>
            <person name="Murphy C."/>
            <person name="Neiman D."/>
            <person name="Pearson M."/>
            <person name="Priest M."/>
            <person name="Roberts A."/>
            <person name="Saif S."/>
            <person name="Shea T."/>
            <person name="Sisk P."/>
            <person name="Sykes S."/>
            <person name="Wortman J."/>
            <person name="Nusbaum C."/>
            <person name="Birren B."/>
        </authorList>
    </citation>
    <scope>NUCLEOTIDE SEQUENCE [LARGE SCALE GENOMIC DNA]</scope>
    <source>
        <strain evidence="2 3">San Antonio 1</strain>
    </source>
</reference>
<dbReference type="VEuPathDB" id="PlasmoDB:C922_03105"/>
<feature type="compositionally biased region" description="Basic residues" evidence="1">
    <location>
        <begin position="1229"/>
        <end position="1250"/>
    </location>
</feature>
<feature type="compositionally biased region" description="Basic and acidic residues" evidence="1">
    <location>
        <begin position="859"/>
        <end position="875"/>
    </location>
</feature>
<feature type="region of interest" description="Disordered" evidence="1">
    <location>
        <begin position="2042"/>
        <end position="2154"/>
    </location>
</feature>
<dbReference type="OrthoDB" id="377029at2759"/>
<sequence length="2360" mass="272090">MNHRRKGKRKYKLNSIDIELEAFIFGCFFYTWNKIFTENVRKKKKGNKRSTSGVNKLSFRVSSSKGAAAGAAGGRSIQSLSVGKTTNTVKRKSNPVVAPNKTCAVKTANALEVPTLEKHTSRKSCGDNEGTLPHASSSHIRSNLSEEFQRKYKIDIDDLNEQLLHFVKLNFCLNENNFHIFHDLYSFYDHIREEKKDEEVYVHRVFLKTDEGCAPQGGEWMSSPEGTSMGGRSAVGENSLRGGSSQRRGTHKGAQKVCTSDGSKVPRMDASKLSVADWSNHTCTWPAKCPFCELPQSKEKGVKALRRQKFIHACIRRVYGEKNLQLVNKCIINIKTFDDSFIHSITIERLFSYINEGDNRNLLFFWFEFLNVLLKVTMNKQRMIQIFFFFCVKNLLISTYFNREQMMGGGDEFTAGKTFSTKGQEKNPFLTKMLKKYKCETFSNIVLNNNYRLLQNLFDYFFMVCSTSSLKFYDNFFLNVQMINFIYLVQVNFFHYYYIGLCSKFFRWEAANRGERRGLVISTSQRGSGYIIRLPKQTELAKDVKEKIGPFSRLKRKDGEAVNPATNLCTVKKGQRKESTVGAKFRRVTGGGGGLQKGRVSAEGEQIGPMSQFTCTEEFSSPHGRSSIGGISIGKHYNVGGKRPCKVNLSYHNYVRGGRGRQGRHGMQFSISRYVARHMGGQTPMENTKIGPLESRKVAPMDSNMTAPLPPNEEMQQAPPAKRLARNLKIFFSRSNIFLNKYIQSEQLTKQSNIFSFLFDALPSDNLHSNVSNTLEPYILSIFSKYQFIQVDDFVESLKRLYNLKRERKKGKKKILQNSEQSNVKFLNDLQGFNYIYHNLKNDYLMLAESLYFDMQGEREKGKQKEKGTEKAKDTRQKHKYNKVRISNLIQNEKTDTFRNVSIYKFSSKKWTVQHNLFNIYLECSLLNKALKLLMIDFNFSFSLTSEVIFLYKMYLIELKRKNILFAFENLSMSFNKCFILLKKYLCNPTSFKLLSLISLHFSNLIFNYPFLRAYLSFCPNDKIRFLRSNIILHENVTANCYYNDYFSHKNDVDGLNLLCEDGWDGRGRCRSVQEEGSGNSRREALPEEISSCVGEEAASSPRPCNSRAMYTSQGLYNWQNNSVDSGGRFAPLCVVRGEMSPSGRDPGGNEGERGSALASYGQCGQYDHCFEAGARDKRGLRSDSVAPSARGPFPSDEEPFCGNAAIDLCRSIARGAASSRGGGNNHRNASRRSPSHRNAFHRSAPHRSASRISSSRRANLRGDHRTWSHSSDESSHEGGSGRHHRFLSQQDHLFMRKIVQSFNFIFNILDKMVTSCEVSFLSKEAAGRVFHRPTGKRPTGERPNVHLQMGRPPLEPPPFDTPYIHAQNSYQENVGNMTNFIKEVVNKVDSYFCENFSRKDIKKHIEQLERKKYSHFLYESKAMRSMREAHDDSFFCCLEFLFLAYICSNYFSDHVSGSYKDCFKSFNFNNIWPSNQQIKVKILLSLIHLLLHQINVINLNPFFLQILKIILNKFYSHLDYNDVQMFQYIYMSLSNETLFSSFSICDEIRDVIRGSFGSVREFSYVFDLSRRRDAFSLCRLGCAGDDPLGEDLFVTNLLEFLLRGDAAVRKEEKRKGGKRKEDRPNVAELLNGERPDVIELPKGDPLNETALWEDTPFSECPHNETIRDDSAVGEWVDRFSTQGEDEQYGSHPKYQFDDFKSEASFEKNDFVFFKKSEKWGGRDQITKQGGRSSFLDNILLHLDKKNTNGKRSPMKRIPSSDEAAERHNNGTHTKLHRTGRRHLPMREKTHGGQKSAEEKYKQMLYHFKVSKEEYIENNLNRRNEWLIRLKTWRDRYHYYENVKPDHYEAYHLEKEYYLPEELFETNCFILAEEKHQMRIGFNLEKNNYLSECLNLLRMIDLYMECRSSTYNRPLYFVKSLIVTCLSVSYSRHLSVVYIHALIRLCLFELRMDNAHTSVCILLEILTHFEQIKSYRNVMGIIFYLCGYSLLHQFNLQSERLEGERRKRELIKEYHHHLNMKREIFGSFQRCKLGRSTFGKSCNTSHKSGNPLDENCKTPDISPIGTERSHVCNNQEGEDQGAADSDSTNGGERAIGSVAMSEGRNLDPTLSEHSHRSSNYTSSPQARQKSAPEHFARSVERRTSSCVKGSLSKGGSAKCARKLIPLVKNQIKITDYFSNVKNEKVQEALSDADSTILDSDHIHLNSSEKKCVKKRRKNDGLTHYVVQQQERPPTETNLQNKNDQPYDTLEEINKKQFFLLLICFYMKRALYHWENDGDAVGISNGIQQKRRMKDALFFLMSSYKFFYKSSLFLSKHERIGSFKFPLFDFQLFEAYKTFYAFYRGAFLRCCNANVTFASRG</sequence>
<feature type="region of interest" description="Disordered" evidence="1">
    <location>
        <begin position="119"/>
        <end position="140"/>
    </location>
</feature>
<dbReference type="GeneID" id="20038379"/>
<feature type="region of interest" description="Disordered" evidence="1">
    <location>
        <begin position="1332"/>
        <end position="1351"/>
    </location>
</feature>
<feature type="compositionally biased region" description="Basic and acidic residues" evidence="1">
    <location>
        <begin position="1261"/>
        <end position="1281"/>
    </location>
</feature>
<evidence type="ECO:0000313" key="3">
    <source>
        <dbReference type="Proteomes" id="UP000030640"/>
    </source>
</evidence>
<name>W7AMC4_9APIC</name>
<evidence type="ECO:0000313" key="2">
    <source>
        <dbReference type="EMBL" id="EUD66471.1"/>
    </source>
</evidence>
<keyword evidence="3" id="KW-1185">Reference proteome</keyword>
<dbReference type="Proteomes" id="UP000030640">
    <property type="component" value="Unassembled WGS sequence"/>
</dbReference>
<dbReference type="EMBL" id="KI965471">
    <property type="protein sequence ID" value="EUD66471.1"/>
    <property type="molecule type" value="Genomic_DNA"/>
</dbReference>
<evidence type="ECO:0000256" key="1">
    <source>
        <dbReference type="SAM" id="MobiDB-lite"/>
    </source>
</evidence>
<dbReference type="RefSeq" id="XP_008816919.1">
    <property type="nucleotide sequence ID" value="XM_008818697.1"/>
</dbReference>
<feature type="region of interest" description="Disordered" evidence="1">
    <location>
        <begin position="859"/>
        <end position="878"/>
    </location>
</feature>
<feature type="region of interest" description="Disordered" evidence="1">
    <location>
        <begin position="1217"/>
        <end position="1284"/>
    </location>
</feature>
<proteinExistence type="predicted"/>
<accession>W7AMC4</accession>
<feature type="region of interest" description="Disordered" evidence="1">
    <location>
        <begin position="217"/>
        <end position="265"/>
    </location>
</feature>
<gene>
    <name evidence="2" type="ORF">C922_03105</name>
</gene>
<feature type="region of interest" description="Disordered" evidence="1">
    <location>
        <begin position="1746"/>
        <end position="1781"/>
    </location>
</feature>